<dbReference type="InterPro" id="IPR023635">
    <property type="entry name" value="Peptide_deformylase"/>
</dbReference>
<evidence type="ECO:0000313" key="7">
    <source>
        <dbReference type="Proteomes" id="UP000305654"/>
    </source>
</evidence>
<feature type="binding site" evidence="5">
    <location>
        <position position="147"/>
    </location>
    <ligand>
        <name>Fe cation</name>
        <dbReference type="ChEBI" id="CHEBI:24875"/>
    </ligand>
</feature>
<evidence type="ECO:0000256" key="5">
    <source>
        <dbReference type="HAMAP-Rule" id="MF_00163"/>
    </source>
</evidence>
<feature type="binding site" evidence="5">
    <location>
        <position position="143"/>
    </location>
    <ligand>
        <name>Fe cation</name>
        <dbReference type="ChEBI" id="CHEBI:24875"/>
    </ligand>
</feature>
<evidence type="ECO:0000256" key="3">
    <source>
        <dbReference type="ARBA" id="ARBA00022801"/>
    </source>
</evidence>
<dbReference type="EMBL" id="VCDI01000003">
    <property type="protein sequence ID" value="TLU72510.1"/>
    <property type="molecule type" value="Genomic_DNA"/>
</dbReference>
<dbReference type="AlphaFoldDB" id="A0A5R9J4G1"/>
<keyword evidence="3 5" id="KW-0378">Hydrolase</keyword>
<comment type="caution">
    <text evidence="6">The sequence shown here is derived from an EMBL/GenBank/DDBJ whole genome shotgun (WGS) entry which is preliminary data.</text>
</comment>
<dbReference type="Proteomes" id="UP000305654">
    <property type="component" value="Unassembled WGS sequence"/>
</dbReference>
<evidence type="ECO:0000256" key="2">
    <source>
        <dbReference type="ARBA" id="ARBA00022723"/>
    </source>
</evidence>
<protein>
    <recommendedName>
        <fullName evidence="5">Peptide deformylase</fullName>
        <shortName evidence="5">PDF</shortName>
        <ecNumber evidence="5">3.5.1.88</ecNumber>
    </recommendedName>
    <alternativeName>
        <fullName evidence="5">Polypeptide deformylase</fullName>
    </alternativeName>
</protein>
<keyword evidence="5" id="KW-0408">Iron</keyword>
<dbReference type="PANTHER" id="PTHR10458">
    <property type="entry name" value="PEPTIDE DEFORMYLASE"/>
    <property type="match status" value="1"/>
</dbReference>
<dbReference type="NCBIfam" id="TIGR00079">
    <property type="entry name" value="pept_deformyl"/>
    <property type="match status" value="1"/>
</dbReference>
<dbReference type="PRINTS" id="PR01576">
    <property type="entry name" value="PDEFORMYLASE"/>
</dbReference>
<dbReference type="GO" id="GO:0006412">
    <property type="term" value="P:translation"/>
    <property type="evidence" value="ECO:0007669"/>
    <property type="project" value="UniProtKB-UniRule"/>
</dbReference>
<dbReference type="InterPro" id="IPR036821">
    <property type="entry name" value="Peptide_deformylase_sf"/>
</dbReference>
<comment type="function">
    <text evidence="5">Removes the formyl group from the N-terminal Met of newly synthesized proteins. Requires at least a dipeptide for an efficient rate of reaction. N-terminal L-methionine is a prerequisite for activity but the enzyme has broad specificity at other positions.</text>
</comment>
<evidence type="ECO:0000313" key="6">
    <source>
        <dbReference type="EMBL" id="TLU72510.1"/>
    </source>
</evidence>
<dbReference type="OrthoDB" id="9804313at2"/>
<gene>
    <name evidence="5 6" type="primary">def</name>
    <name evidence="6" type="ORF">FE263_10620</name>
</gene>
<dbReference type="GO" id="GO:0046872">
    <property type="term" value="F:metal ion binding"/>
    <property type="evidence" value="ECO:0007669"/>
    <property type="project" value="UniProtKB-KW"/>
</dbReference>
<dbReference type="Gene3D" id="3.90.45.10">
    <property type="entry name" value="Peptide deformylase"/>
    <property type="match status" value="1"/>
</dbReference>
<evidence type="ECO:0000256" key="1">
    <source>
        <dbReference type="ARBA" id="ARBA00010759"/>
    </source>
</evidence>
<comment type="cofactor">
    <cofactor evidence="5">
        <name>Fe(2+)</name>
        <dbReference type="ChEBI" id="CHEBI:29033"/>
    </cofactor>
    <text evidence="5">Binds 1 Fe(2+) ion.</text>
</comment>
<comment type="catalytic activity">
    <reaction evidence="5">
        <text>N-terminal N-formyl-L-methionyl-[peptide] + H2O = N-terminal L-methionyl-[peptide] + formate</text>
        <dbReference type="Rhea" id="RHEA:24420"/>
        <dbReference type="Rhea" id="RHEA-COMP:10639"/>
        <dbReference type="Rhea" id="RHEA-COMP:10640"/>
        <dbReference type="ChEBI" id="CHEBI:15377"/>
        <dbReference type="ChEBI" id="CHEBI:15740"/>
        <dbReference type="ChEBI" id="CHEBI:49298"/>
        <dbReference type="ChEBI" id="CHEBI:64731"/>
        <dbReference type="EC" id="3.5.1.88"/>
    </reaction>
</comment>
<feature type="active site" evidence="5">
    <location>
        <position position="144"/>
    </location>
</feature>
<dbReference type="EC" id="3.5.1.88" evidence="5"/>
<dbReference type="PIRSF" id="PIRSF004749">
    <property type="entry name" value="Pep_def"/>
    <property type="match status" value="1"/>
</dbReference>
<dbReference type="GO" id="GO:0042586">
    <property type="term" value="F:peptide deformylase activity"/>
    <property type="evidence" value="ECO:0007669"/>
    <property type="project" value="UniProtKB-UniRule"/>
</dbReference>
<dbReference type="Pfam" id="PF01327">
    <property type="entry name" value="Pep_deformylase"/>
    <property type="match status" value="1"/>
</dbReference>
<dbReference type="NCBIfam" id="NF001159">
    <property type="entry name" value="PRK00150.1-3"/>
    <property type="match status" value="1"/>
</dbReference>
<dbReference type="HAMAP" id="MF_00163">
    <property type="entry name" value="Pep_deformylase"/>
    <property type="match status" value="1"/>
</dbReference>
<keyword evidence="4 5" id="KW-0648">Protein biosynthesis</keyword>
<reference evidence="6 7" key="1">
    <citation type="submission" date="2019-05" db="EMBL/GenBank/DDBJ databases">
        <authorList>
            <person name="Pankratov T."/>
            <person name="Grouzdev D."/>
        </authorList>
    </citation>
    <scope>NUCLEOTIDE SEQUENCE [LARGE SCALE GENOMIC DNA]</scope>
    <source>
        <strain evidence="6 7">KEBCLARHB70R</strain>
    </source>
</reference>
<feature type="binding site" evidence="5">
    <location>
        <position position="101"/>
    </location>
    <ligand>
        <name>Fe cation</name>
        <dbReference type="ChEBI" id="CHEBI:24875"/>
    </ligand>
</feature>
<keyword evidence="7" id="KW-1185">Reference proteome</keyword>
<sequence length="184" mass="20083">MALLKIARMGHPVLLARAAEVSEPTSPEIARLIDDMIETMIDAKGAGLAAPQVHVPLRLFVYRVPAERSAGPEDPPRETQALINPVITPVGEETALAVEGCLSIPGLRGAVPRPARVHYAGVDREGRPVEGEATGFLAVVLQHEYDHLDGVLYPMRMQDFTRFAFEDEMQRYGIAGPVQQEPAR</sequence>
<comment type="similarity">
    <text evidence="1 5">Belongs to the polypeptide deformylase family.</text>
</comment>
<evidence type="ECO:0000256" key="4">
    <source>
        <dbReference type="ARBA" id="ARBA00022917"/>
    </source>
</evidence>
<proteinExistence type="inferred from homology"/>
<dbReference type="PANTHER" id="PTHR10458:SF22">
    <property type="entry name" value="PEPTIDE DEFORMYLASE"/>
    <property type="match status" value="1"/>
</dbReference>
<name>A0A5R9J4G1_9PROT</name>
<dbReference type="RefSeq" id="WP_138325972.1">
    <property type="nucleotide sequence ID" value="NZ_VCDI01000003.1"/>
</dbReference>
<keyword evidence="2 5" id="KW-0479">Metal-binding</keyword>
<organism evidence="6 7">
    <name type="scientific">Lichenicoccus roseus</name>
    <dbReference type="NCBI Taxonomy" id="2683649"/>
    <lineage>
        <taxon>Bacteria</taxon>
        <taxon>Pseudomonadati</taxon>
        <taxon>Pseudomonadota</taxon>
        <taxon>Alphaproteobacteria</taxon>
        <taxon>Acetobacterales</taxon>
        <taxon>Acetobacteraceae</taxon>
        <taxon>Lichenicoccus</taxon>
    </lineage>
</organism>
<accession>A0A5R9J4G1</accession>
<dbReference type="SUPFAM" id="SSF56420">
    <property type="entry name" value="Peptide deformylase"/>
    <property type="match status" value="1"/>
</dbReference>
<dbReference type="FunFam" id="3.90.45.10:FF:000003">
    <property type="entry name" value="Peptide deformylase"/>
    <property type="match status" value="1"/>
</dbReference>
<dbReference type="CDD" id="cd00487">
    <property type="entry name" value="Pep_deformylase"/>
    <property type="match status" value="1"/>
</dbReference>